<comment type="caution">
    <text evidence="10">Lacks conserved residue(s) required for the propagation of feature annotation.</text>
</comment>
<dbReference type="InterPro" id="IPR020922">
    <property type="entry name" value="dITP/XTP_pyrophosphatase"/>
</dbReference>
<evidence type="ECO:0000256" key="9">
    <source>
        <dbReference type="ARBA" id="ARBA00052017"/>
    </source>
</evidence>
<dbReference type="RefSeq" id="WP_151893984.1">
    <property type="nucleotide sequence ID" value="NZ_BKCF01000002.1"/>
</dbReference>
<dbReference type="Pfam" id="PF01725">
    <property type="entry name" value="Ham1p_like"/>
    <property type="match status" value="1"/>
</dbReference>
<comment type="function">
    <text evidence="10">Pyrophosphatase that catalyzes the hydrolysis of nucleoside triphosphates to their monophosphate derivatives, with a high preference for the non-canonical purine nucleotides XTP (xanthosine triphosphate), dITP (deoxyinosine triphosphate) and ITP. Seems to function as a house-cleaning enzyme that removes non-canonical purine nucleotides from the nucleotide pool, thus preventing their incorporation into DNA/RNA and avoiding chromosomal lesions.</text>
</comment>
<feature type="active site" description="Proton acceptor" evidence="10">
    <location>
        <position position="68"/>
    </location>
</feature>
<evidence type="ECO:0000256" key="6">
    <source>
        <dbReference type="ARBA" id="ARBA00022842"/>
    </source>
</evidence>
<dbReference type="GO" id="GO:0009117">
    <property type="term" value="P:nucleotide metabolic process"/>
    <property type="evidence" value="ECO:0007669"/>
    <property type="project" value="UniProtKB-KW"/>
</dbReference>
<evidence type="ECO:0000256" key="3">
    <source>
        <dbReference type="ARBA" id="ARBA00022723"/>
    </source>
</evidence>
<comment type="catalytic activity">
    <reaction evidence="9 10">
        <text>XTP + H2O = XMP + diphosphate + H(+)</text>
        <dbReference type="Rhea" id="RHEA:28610"/>
        <dbReference type="ChEBI" id="CHEBI:15377"/>
        <dbReference type="ChEBI" id="CHEBI:15378"/>
        <dbReference type="ChEBI" id="CHEBI:33019"/>
        <dbReference type="ChEBI" id="CHEBI:57464"/>
        <dbReference type="ChEBI" id="CHEBI:61314"/>
        <dbReference type="EC" id="3.6.1.66"/>
    </reaction>
</comment>
<dbReference type="AlphaFoldDB" id="A0A5J4FVM0"/>
<feature type="binding site" evidence="10">
    <location>
        <begin position="7"/>
        <end position="12"/>
    </location>
    <ligand>
        <name>substrate</name>
    </ligand>
</feature>
<accession>A0A5J4FVM0</accession>
<organism evidence="12 13">
    <name type="scientific">Patiriisocius marinistellae</name>
    <dbReference type="NCBI Taxonomy" id="2494560"/>
    <lineage>
        <taxon>Bacteria</taxon>
        <taxon>Pseudomonadati</taxon>
        <taxon>Bacteroidota</taxon>
        <taxon>Flavobacteriia</taxon>
        <taxon>Flavobacteriales</taxon>
        <taxon>Flavobacteriaceae</taxon>
        <taxon>Patiriisocius</taxon>
    </lineage>
</organism>
<dbReference type="EMBL" id="BKCF01000002">
    <property type="protein sequence ID" value="GEQ86050.1"/>
    <property type="molecule type" value="Genomic_DNA"/>
</dbReference>
<evidence type="ECO:0000313" key="12">
    <source>
        <dbReference type="EMBL" id="GEQ86050.1"/>
    </source>
</evidence>
<dbReference type="GO" id="GO:0000166">
    <property type="term" value="F:nucleotide binding"/>
    <property type="evidence" value="ECO:0007669"/>
    <property type="project" value="UniProtKB-KW"/>
</dbReference>
<feature type="binding site" evidence="10">
    <location>
        <begin position="176"/>
        <end position="177"/>
    </location>
    <ligand>
        <name>substrate</name>
    </ligand>
</feature>
<dbReference type="GO" id="GO:0009146">
    <property type="term" value="P:purine nucleoside triphosphate catabolic process"/>
    <property type="evidence" value="ECO:0007669"/>
    <property type="project" value="UniProtKB-UniRule"/>
</dbReference>
<proteinExistence type="inferred from homology"/>
<dbReference type="GO" id="GO:0036220">
    <property type="term" value="F:ITP diphosphatase activity"/>
    <property type="evidence" value="ECO:0007669"/>
    <property type="project" value="UniProtKB-UniRule"/>
</dbReference>
<reference evidence="12 13" key="1">
    <citation type="submission" date="2019-08" db="EMBL/GenBank/DDBJ databases">
        <title>Ulvibacter marinistellae sp. nov., isolated from a starfish, Patiria pectinifera.</title>
        <authorList>
            <person name="Kawano K."/>
            <person name="Ushijima N."/>
            <person name="Kihara M."/>
            <person name="Itoh H."/>
        </authorList>
    </citation>
    <scope>NUCLEOTIDE SEQUENCE [LARGE SCALE GENOMIC DNA]</scope>
    <source>
        <strain evidence="12 13">KK4</strain>
    </source>
</reference>
<evidence type="ECO:0000256" key="10">
    <source>
        <dbReference type="HAMAP-Rule" id="MF_01405"/>
    </source>
</evidence>
<dbReference type="InterPro" id="IPR029001">
    <property type="entry name" value="ITPase-like_fam"/>
</dbReference>
<keyword evidence="6 10" id="KW-0460">Magnesium</keyword>
<feature type="binding site" evidence="10">
    <location>
        <begin position="148"/>
        <end position="151"/>
    </location>
    <ligand>
        <name>substrate</name>
    </ligand>
</feature>
<evidence type="ECO:0000256" key="1">
    <source>
        <dbReference type="ARBA" id="ARBA00008023"/>
    </source>
</evidence>
<comment type="cofactor">
    <cofactor evidence="10">
        <name>Mg(2+)</name>
        <dbReference type="ChEBI" id="CHEBI:18420"/>
    </cofactor>
    <text evidence="10">Binds 1 Mg(2+) ion per subunit.</text>
</comment>
<feature type="binding site" evidence="10">
    <location>
        <position position="69"/>
    </location>
    <ligand>
        <name>substrate</name>
    </ligand>
</feature>
<comment type="caution">
    <text evidence="12">The sequence shown here is derived from an EMBL/GenBank/DDBJ whole genome shotgun (WGS) entry which is preliminary data.</text>
</comment>
<dbReference type="OrthoDB" id="9807456at2"/>
<comment type="similarity">
    <text evidence="1 10 11">Belongs to the HAM1 NTPase family.</text>
</comment>
<dbReference type="CDD" id="cd00515">
    <property type="entry name" value="HAM1"/>
    <property type="match status" value="1"/>
</dbReference>
<protein>
    <recommendedName>
        <fullName evidence="10">dITP/XTP pyrophosphatase</fullName>
        <ecNumber evidence="10">3.6.1.66</ecNumber>
    </recommendedName>
    <alternativeName>
        <fullName evidence="10">Non-canonical purine NTP pyrophosphatase</fullName>
    </alternativeName>
    <alternativeName>
        <fullName evidence="10">Non-standard purine NTP pyrophosphatase</fullName>
    </alternativeName>
    <alternativeName>
        <fullName evidence="10">Nucleoside-triphosphate diphosphatase</fullName>
    </alternativeName>
    <alternativeName>
        <fullName evidence="10">Nucleoside-triphosphate pyrophosphatase</fullName>
        <shortName evidence="10">NTPase</shortName>
    </alternativeName>
</protein>
<keyword evidence="4 10" id="KW-0547">Nucleotide-binding</keyword>
<gene>
    <name evidence="12" type="ORF">ULMS_15580</name>
</gene>
<sequence length="189" mass="21112">MKLVFATHNKNKFKEVQLLLPHTIELLSLTDIGCHEDIPETADTINGNAILKVEYVKSKYKLDCFADDTGLEVEALNNEPGVYSARYAGEPSDSEANMKKLLENLKGNDNRKAQFKTAIALSFKGVNVAFEGICEGEITKSKRGKKGFGYDPIFLPKDKTQTFAEMTLQEKSEIGHRGKAMRQLIAYFS</sequence>
<dbReference type="EC" id="3.6.1.66" evidence="10"/>
<dbReference type="HAMAP" id="MF_01405">
    <property type="entry name" value="Non_canon_purine_NTPase"/>
    <property type="match status" value="1"/>
</dbReference>
<dbReference type="PANTHER" id="PTHR11067:SF9">
    <property type="entry name" value="INOSINE TRIPHOSPHATE PYROPHOSPHATASE"/>
    <property type="match status" value="1"/>
</dbReference>
<dbReference type="NCBIfam" id="NF011398">
    <property type="entry name" value="PRK14823.1"/>
    <property type="match status" value="1"/>
</dbReference>
<comment type="subunit">
    <text evidence="2 10">Homodimer.</text>
</comment>
<dbReference type="PANTHER" id="PTHR11067">
    <property type="entry name" value="INOSINE TRIPHOSPHATE PYROPHOSPHATASE/HAM1 PROTEIN"/>
    <property type="match status" value="1"/>
</dbReference>
<feature type="binding site" evidence="10">
    <location>
        <position position="171"/>
    </location>
    <ligand>
        <name>substrate</name>
    </ligand>
</feature>
<evidence type="ECO:0000256" key="4">
    <source>
        <dbReference type="ARBA" id="ARBA00022741"/>
    </source>
</evidence>
<evidence type="ECO:0000256" key="8">
    <source>
        <dbReference type="ARBA" id="ARBA00051875"/>
    </source>
</evidence>
<name>A0A5J4FVM0_9FLAO</name>
<comment type="catalytic activity">
    <reaction evidence="10">
        <text>ITP + H2O = IMP + diphosphate + H(+)</text>
        <dbReference type="Rhea" id="RHEA:29399"/>
        <dbReference type="ChEBI" id="CHEBI:15377"/>
        <dbReference type="ChEBI" id="CHEBI:15378"/>
        <dbReference type="ChEBI" id="CHEBI:33019"/>
        <dbReference type="ChEBI" id="CHEBI:58053"/>
        <dbReference type="ChEBI" id="CHEBI:61402"/>
        <dbReference type="EC" id="3.6.1.66"/>
    </reaction>
</comment>
<dbReference type="Proteomes" id="UP000326994">
    <property type="component" value="Unassembled WGS sequence"/>
</dbReference>
<keyword evidence="3 10" id="KW-0479">Metal-binding</keyword>
<dbReference type="GO" id="GO:0005829">
    <property type="term" value="C:cytosol"/>
    <property type="evidence" value="ECO:0007669"/>
    <property type="project" value="TreeGrafter"/>
</dbReference>
<dbReference type="FunFam" id="3.90.950.10:FF:000001">
    <property type="entry name" value="dITP/XTP pyrophosphatase"/>
    <property type="match status" value="1"/>
</dbReference>
<dbReference type="GO" id="GO:0036222">
    <property type="term" value="F:XTP diphosphatase activity"/>
    <property type="evidence" value="ECO:0007669"/>
    <property type="project" value="UniProtKB-UniRule"/>
</dbReference>
<dbReference type="InterPro" id="IPR002637">
    <property type="entry name" value="RdgB/HAM1"/>
</dbReference>
<keyword evidence="5 10" id="KW-0378">Hydrolase</keyword>
<dbReference type="NCBIfam" id="TIGR00042">
    <property type="entry name" value="RdgB/HAM1 family non-canonical purine NTP pyrophosphatase"/>
    <property type="match status" value="1"/>
</dbReference>
<dbReference type="GO" id="GO:0017111">
    <property type="term" value="F:ribonucleoside triphosphate phosphatase activity"/>
    <property type="evidence" value="ECO:0007669"/>
    <property type="project" value="InterPro"/>
</dbReference>
<evidence type="ECO:0000256" key="2">
    <source>
        <dbReference type="ARBA" id="ARBA00011738"/>
    </source>
</evidence>
<dbReference type="GO" id="GO:0035870">
    <property type="term" value="F:dITP diphosphatase activity"/>
    <property type="evidence" value="ECO:0007669"/>
    <property type="project" value="UniProtKB-UniRule"/>
</dbReference>
<keyword evidence="13" id="KW-1185">Reference proteome</keyword>
<dbReference type="SUPFAM" id="SSF52972">
    <property type="entry name" value="ITPase-like"/>
    <property type="match status" value="1"/>
</dbReference>
<evidence type="ECO:0000313" key="13">
    <source>
        <dbReference type="Proteomes" id="UP000326994"/>
    </source>
</evidence>
<evidence type="ECO:0000256" key="7">
    <source>
        <dbReference type="ARBA" id="ARBA00023080"/>
    </source>
</evidence>
<dbReference type="Gene3D" id="3.90.950.10">
    <property type="match status" value="1"/>
</dbReference>
<dbReference type="GO" id="GO:0046872">
    <property type="term" value="F:metal ion binding"/>
    <property type="evidence" value="ECO:0007669"/>
    <property type="project" value="UniProtKB-KW"/>
</dbReference>
<keyword evidence="7 10" id="KW-0546">Nucleotide metabolism</keyword>
<comment type="catalytic activity">
    <reaction evidence="8 10">
        <text>dITP + H2O = dIMP + diphosphate + H(+)</text>
        <dbReference type="Rhea" id="RHEA:28342"/>
        <dbReference type="ChEBI" id="CHEBI:15377"/>
        <dbReference type="ChEBI" id="CHEBI:15378"/>
        <dbReference type="ChEBI" id="CHEBI:33019"/>
        <dbReference type="ChEBI" id="CHEBI:61194"/>
        <dbReference type="ChEBI" id="CHEBI:61382"/>
        <dbReference type="EC" id="3.6.1.66"/>
    </reaction>
</comment>
<feature type="binding site" evidence="10">
    <location>
        <position position="68"/>
    </location>
    <ligand>
        <name>Mg(2+)</name>
        <dbReference type="ChEBI" id="CHEBI:18420"/>
    </ligand>
</feature>
<evidence type="ECO:0000256" key="5">
    <source>
        <dbReference type="ARBA" id="ARBA00022801"/>
    </source>
</evidence>
<evidence type="ECO:0000256" key="11">
    <source>
        <dbReference type="RuleBase" id="RU003781"/>
    </source>
</evidence>